<dbReference type="RefSeq" id="WP_168018429.1">
    <property type="nucleotide sequence ID" value="NZ_JAATEP010000056.1"/>
</dbReference>
<evidence type="ECO:0000313" key="3">
    <source>
        <dbReference type="Proteomes" id="UP000696294"/>
    </source>
</evidence>
<comment type="caution">
    <text evidence="2">The sequence shown here is derived from an EMBL/GenBank/DDBJ whole genome shotgun (WGS) entry which is preliminary data.</text>
</comment>
<evidence type="ECO:0000256" key="1">
    <source>
        <dbReference type="SAM" id="SignalP"/>
    </source>
</evidence>
<feature type="chain" id="PRO_5045892951" description="SH3 domain-containing protein" evidence="1">
    <location>
        <begin position="25"/>
        <end position="109"/>
    </location>
</feature>
<feature type="signal peptide" evidence="1">
    <location>
        <begin position="1"/>
        <end position="24"/>
    </location>
</feature>
<organism evidence="2 3">
    <name type="scientific">Nonomuraea composti</name>
    <dbReference type="NCBI Taxonomy" id="2720023"/>
    <lineage>
        <taxon>Bacteria</taxon>
        <taxon>Bacillati</taxon>
        <taxon>Actinomycetota</taxon>
        <taxon>Actinomycetes</taxon>
        <taxon>Streptosporangiales</taxon>
        <taxon>Streptosporangiaceae</taxon>
        <taxon>Nonomuraea</taxon>
    </lineage>
</organism>
<keyword evidence="1" id="KW-0732">Signal</keyword>
<evidence type="ECO:0008006" key="4">
    <source>
        <dbReference type="Google" id="ProtNLM"/>
    </source>
</evidence>
<accession>A0ABX1BGP6</accession>
<name>A0ABX1BGP6_9ACTN</name>
<proteinExistence type="predicted"/>
<reference evidence="2 3" key="1">
    <citation type="submission" date="2020-03" db="EMBL/GenBank/DDBJ databases">
        <title>WGS of actinomycetes isolated from Thailand.</title>
        <authorList>
            <person name="Thawai C."/>
        </authorList>
    </citation>
    <scope>NUCLEOTIDE SEQUENCE [LARGE SCALE GENOMIC DNA]</scope>
    <source>
        <strain evidence="2 3">FMUSA5-5</strain>
    </source>
</reference>
<protein>
    <recommendedName>
        <fullName evidence="4">SH3 domain-containing protein</fullName>
    </recommendedName>
</protein>
<sequence length="109" mass="12048">MLTTRIAAFLVAVSLAAGGLVATAASAEARPGCTYRVVRVKTRLNIRVEPHGRIVDKLYPGDRTWGSCKKHGKWRRVHGTEIGRRGFAFGRYLKKRQAVAGQERGKSRS</sequence>
<dbReference type="Proteomes" id="UP000696294">
    <property type="component" value="Unassembled WGS sequence"/>
</dbReference>
<keyword evidence="3" id="KW-1185">Reference proteome</keyword>
<evidence type="ECO:0000313" key="2">
    <source>
        <dbReference type="EMBL" id="NJP96910.1"/>
    </source>
</evidence>
<gene>
    <name evidence="2" type="ORF">HCN51_47090</name>
</gene>
<dbReference type="EMBL" id="JAATEP010000056">
    <property type="protein sequence ID" value="NJP96910.1"/>
    <property type="molecule type" value="Genomic_DNA"/>
</dbReference>